<evidence type="ECO:0000256" key="2">
    <source>
        <dbReference type="SAM" id="MobiDB-lite"/>
    </source>
</evidence>
<protein>
    <submittedName>
        <fullName evidence="3">Uncharacterized protein</fullName>
    </submittedName>
</protein>
<feature type="compositionally biased region" description="Basic and acidic residues" evidence="2">
    <location>
        <begin position="865"/>
        <end position="882"/>
    </location>
</feature>
<accession>A0A8E0RWE8</accession>
<feature type="compositionally biased region" description="Polar residues" evidence="2">
    <location>
        <begin position="845"/>
        <end position="864"/>
    </location>
</feature>
<feature type="compositionally biased region" description="Polar residues" evidence="2">
    <location>
        <begin position="388"/>
        <end position="411"/>
    </location>
</feature>
<evidence type="ECO:0000313" key="4">
    <source>
        <dbReference type="Proteomes" id="UP000728185"/>
    </source>
</evidence>
<feature type="region of interest" description="Disordered" evidence="2">
    <location>
        <begin position="664"/>
        <end position="703"/>
    </location>
</feature>
<gene>
    <name evidence="3" type="ORF">FBUS_00661</name>
</gene>
<evidence type="ECO:0000313" key="3">
    <source>
        <dbReference type="EMBL" id="KAA0189682.1"/>
    </source>
</evidence>
<dbReference type="EMBL" id="LUCM01007590">
    <property type="protein sequence ID" value="KAA0189682.1"/>
    <property type="molecule type" value="Genomic_DNA"/>
</dbReference>
<dbReference type="AlphaFoldDB" id="A0A8E0RWE8"/>
<dbReference type="Proteomes" id="UP000728185">
    <property type="component" value="Unassembled WGS sequence"/>
</dbReference>
<feature type="region of interest" description="Disordered" evidence="2">
    <location>
        <begin position="845"/>
        <end position="882"/>
    </location>
</feature>
<feature type="region of interest" description="Disordered" evidence="2">
    <location>
        <begin position="369"/>
        <end position="411"/>
    </location>
</feature>
<sequence length="1046" mass="117425">MFPSEQRKFYQILLFLELYCSFPTDLNLIVICEKHSEKLQVVNEQHNEIVTDLNSKIEAEKSRFEENEKILTGQLKDRLEQTNILKDCLNETQNRLNIVETERDELHLEVDRLNRDLARATEERMKTELLMESEASDLGKLQLDHKNLVRDHEHLRERYERIEQRLVALRSGLPTIVRQAVTNAVQMVQTVATAQLERANSRLAETEERLDEQLERLRQLEFADAGHEQRVLHLGQLNQSPPVQHATETTVAKPKLKPRSKNKTHDRTANTDEISLSEATPSSVKQPNQSFDQFSKSYYQSALMEMDQRRLYRKICDAIQILEGENNVTKTRESIRNLSSQSGKSSASRVHCTSKDKLDATKCNVRVPAPPWRASSLRPSRNRPVTAVQATRSKGGTVRSDGTSSDPAISDNELTANSVHDLQLKIWDAVNQLTDMLRVRKAAREAPKTNLLDRIKSLEKQNQALQKMVHCFPHAETTQKPLASSTLMRCASTVRQSKLVQPNSCINPLAHDSGFHRTISERACCSSGSYLVDLQAHCLRAASEASRWKRRWQVQEAELQAQRERISVMKINQQADLQVSVPHSDLKSTLCLDPDIAGPIDRNPKEVAATVVTVDSVRPKIPDGRVAHPDLYLTGSPLSKTASIISDIPSASIVSEWQYGSEKDLSAADDDGGPIGQVSAVDAAQAGPSMEPSPQQATREREDMEANLARWNAMREVARYELNRVLSNVVSQAKQIVELQTHLELEIAASQKPQNGNADAQDVQSVAQPLALSLMPAGEGKDKVHTASRQRLSATQQLLRRNSSCRSRGSESQPVHERLYHASKHSNIQPQNSNLDHETMSNISFNRDSRSDVQSVTLSNSNLKKSTDKLDDQSSVKRPDRYRERPLWRPSGTCCYPLVGPSTQPLSIPRSRTLTRVSKYLGPLRKRKNYTNLPSDILPGHVDTEQGLLNSPQAISNSESSTKILNDQILRGFEKKRAQSLDRSSVLNITGHNTNVYGVNPADEDDDGFYSDGYLLPSYPADAVSAFFGFLYCMKICISYFGQLIS</sequence>
<evidence type="ECO:0000256" key="1">
    <source>
        <dbReference type="SAM" id="Coils"/>
    </source>
</evidence>
<organism evidence="3 4">
    <name type="scientific">Fasciolopsis buskii</name>
    <dbReference type="NCBI Taxonomy" id="27845"/>
    <lineage>
        <taxon>Eukaryota</taxon>
        <taxon>Metazoa</taxon>
        <taxon>Spiralia</taxon>
        <taxon>Lophotrochozoa</taxon>
        <taxon>Platyhelminthes</taxon>
        <taxon>Trematoda</taxon>
        <taxon>Digenea</taxon>
        <taxon>Plagiorchiida</taxon>
        <taxon>Echinostomata</taxon>
        <taxon>Echinostomatoidea</taxon>
        <taxon>Fasciolidae</taxon>
        <taxon>Fasciolopsis</taxon>
    </lineage>
</organism>
<proteinExistence type="predicted"/>
<keyword evidence="1" id="KW-0175">Coiled coil</keyword>
<feature type="compositionally biased region" description="Polar residues" evidence="2">
    <location>
        <begin position="236"/>
        <end position="250"/>
    </location>
</feature>
<feature type="compositionally biased region" description="Polar residues" evidence="2">
    <location>
        <begin position="271"/>
        <end position="289"/>
    </location>
</feature>
<dbReference type="OrthoDB" id="6276012at2759"/>
<feature type="region of interest" description="Disordered" evidence="2">
    <location>
        <begin position="778"/>
        <end position="815"/>
    </location>
</feature>
<feature type="region of interest" description="Disordered" evidence="2">
    <location>
        <begin position="235"/>
        <end position="289"/>
    </location>
</feature>
<feature type="coiled-coil region" evidence="1">
    <location>
        <begin position="89"/>
        <end position="223"/>
    </location>
</feature>
<feature type="compositionally biased region" description="Polar residues" evidence="2">
    <location>
        <begin position="787"/>
        <end position="813"/>
    </location>
</feature>
<keyword evidence="4" id="KW-1185">Reference proteome</keyword>
<comment type="caution">
    <text evidence="3">The sequence shown here is derived from an EMBL/GenBank/DDBJ whole genome shotgun (WGS) entry which is preliminary data.</text>
</comment>
<reference evidence="3" key="1">
    <citation type="submission" date="2019-05" db="EMBL/GenBank/DDBJ databases">
        <title>Annotation for the trematode Fasciolopsis buski.</title>
        <authorList>
            <person name="Choi Y.-J."/>
        </authorList>
    </citation>
    <scope>NUCLEOTIDE SEQUENCE</scope>
    <source>
        <strain evidence="3">HT</strain>
        <tissue evidence="3">Whole worm</tissue>
    </source>
</reference>
<name>A0A8E0RWE8_9TREM</name>